<dbReference type="eggNOG" id="ENOG503119K">
    <property type="taxonomic scope" value="Bacteria"/>
</dbReference>
<dbReference type="Pfam" id="PF14055">
    <property type="entry name" value="NVEALA"/>
    <property type="match status" value="1"/>
</dbReference>
<name>K9EMQ7_9BACE</name>
<organism evidence="1 2">
    <name type="scientific">Bacteroides oleiciplenus YIT 12058</name>
    <dbReference type="NCBI Taxonomy" id="742727"/>
    <lineage>
        <taxon>Bacteria</taxon>
        <taxon>Pseudomonadati</taxon>
        <taxon>Bacteroidota</taxon>
        <taxon>Bacteroidia</taxon>
        <taxon>Bacteroidales</taxon>
        <taxon>Bacteroidaceae</taxon>
        <taxon>Bacteroides</taxon>
    </lineage>
</organism>
<comment type="caution">
    <text evidence="1">The sequence shown here is derived from an EMBL/GenBank/DDBJ whole genome shotgun (WGS) entry which is preliminary data.</text>
</comment>
<dbReference type="HOGENOM" id="CLU_173809_2_0_10"/>
<accession>K9EMQ7</accession>
<dbReference type="EMBL" id="ADLF01000009">
    <property type="protein sequence ID" value="EKU90430.1"/>
    <property type="molecule type" value="Genomic_DNA"/>
</dbReference>
<dbReference type="InterPro" id="IPR025905">
    <property type="entry name" value="NVEALA"/>
</dbReference>
<dbReference type="STRING" id="742727.HMPREF9447_01848"/>
<gene>
    <name evidence="1" type="ORF">HMPREF9447_01848</name>
</gene>
<keyword evidence="2" id="KW-1185">Reference proteome</keyword>
<evidence type="ECO:0000313" key="2">
    <source>
        <dbReference type="Proteomes" id="UP000009872"/>
    </source>
</evidence>
<sequence length="75" mass="8397">MKKNLVFMGAIVIAMVGYVCSKQSSTKMSSLVLENIEALADPETDRVFCFGIGSVDCPINHTKVHYYHAPYSLYY</sequence>
<dbReference type="Proteomes" id="UP000009872">
    <property type="component" value="Unassembled WGS sequence"/>
</dbReference>
<reference evidence="1 2" key="1">
    <citation type="submission" date="2012-09" db="EMBL/GenBank/DDBJ databases">
        <title>The Genome Sequence of Bacteroides oleiciplenus YIT 12058.</title>
        <authorList>
            <consortium name="The Broad Institute Genome Sequencing Platform"/>
            <person name="Earl A."/>
            <person name="Ward D."/>
            <person name="Feldgarden M."/>
            <person name="Gevers D."/>
            <person name="Morotomi M."/>
            <person name="Walker B."/>
            <person name="Young S.K."/>
            <person name="Zeng Q."/>
            <person name="Gargeya S."/>
            <person name="Fitzgerald M."/>
            <person name="Haas B."/>
            <person name="Abouelleil A."/>
            <person name="Alvarado L."/>
            <person name="Arachchi H.M."/>
            <person name="Berlin A.M."/>
            <person name="Chapman S.B."/>
            <person name="Goldberg J."/>
            <person name="Griggs A."/>
            <person name="Gujja S."/>
            <person name="Hansen M."/>
            <person name="Howarth C."/>
            <person name="Imamovic A."/>
            <person name="Larimer J."/>
            <person name="McCowen C."/>
            <person name="Montmayeur A."/>
            <person name="Murphy C."/>
            <person name="Neiman D."/>
            <person name="Pearson M."/>
            <person name="Priest M."/>
            <person name="Roberts A."/>
            <person name="Saif S."/>
            <person name="Shea T."/>
            <person name="Sisk P."/>
            <person name="Sykes S."/>
            <person name="Wortman J."/>
            <person name="Nusbaum C."/>
            <person name="Birren B."/>
        </authorList>
    </citation>
    <scope>NUCLEOTIDE SEQUENCE [LARGE SCALE GENOMIC DNA]</scope>
    <source>
        <strain evidence="1 2">YIT 12058</strain>
    </source>
</reference>
<evidence type="ECO:0000313" key="1">
    <source>
        <dbReference type="EMBL" id="EKU90430.1"/>
    </source>
</evidence>
<proteinExistence type="predicted"/>
<protein>
    <submittedName>
        <fullName evidence="1">Uncharacterized protein</fullName>
    </submittedName>
</protein>
<dbReference type="AlphaFoldDB" id="K9EMQ7"/>